<dbReference type="InterPro" id="IPR016084">
    <property type="entry name" value="Haem_Oase-like_multi-hlx"/>
</dbReference>
<dbReference type="GO" id="GO:0042167">
    <property type="term" value="P:heme catabolic process"/>
    <property type="evidence" value="ECO:0007669"/>
    <property type="project" value="TreeGrafter"/>
</dbReference>
<keyword evidence="5" id="KW-1185">Reference proteome</keyword>
<dbReference type="GO" id="GO:0046872">
    <property type="term" value="F:metal ion binding"/>
    <property type="evidence" value="ECO:0007669"/>
    <property type="project" value="UniProtKB-KW"/>
</dbReference>
<sequence length="93" mass="10439">MAHHYTRYLGDLSGGQAISRLVARHYAATDEQLAFYRFDGIENHVHFKREYREQLDALPLSDEESAAVVDEALAAFEFNGALFDELHTPAVAA</sequence>
<dbReference type="SUPFAM" id="SSF48613">
    <property type="entry name" value="Heme oxygenase-like"/>
    <property type="match status" value="1"/>
</dbReference>
<dbReference type="EMBL" id="CP014145">
    <property type="protein sequence ID" value="AMB58042.1"/>
    <property type="molecule type" value="Genomic_DNA"/>
</dbReference>
<evidence type="ECO:0000256" key="3">
    <source>
        <dbReference type="ARBA" id="ARBA00023004"/>
    </source>
</evidence>
<dbReference type="GO" id="GO:0004392">
    <property type="term" value="F:heme oxygenase (decyclizing) activity"/>
    <property type="evidence" value="ECO:0007669"/>
    <property type="project" value="InterPro"/>
</dbReference>
<dbReference type="PRINTS" id="PR00088">
    <property type="entry name" value="HAEMOXYGNASE"/>
</dbReference>
<protein>
    <recommendedName>
        <fullName evidence="6">Heme oxygenase</fullName>
    </recommendedName>
</protein>
<dbReference type="InterPro" id="IPR016053">
    <property type="entry name" value="Haem_Oase-like"/>
</dbReference>
<dbReference type="Gene3D" id="1.20.910.10">
    <property type="entry name" value="Heme oxygenase-like"/>
    <property type="match status" value="1"/>
</dbReference>
<dbReference type="PANTHER" id="PTHR10720">
    <property type="entry name" value="HEME OXYGENASE"/>
    <property type="match status" value="1"/>
</dbReference>
<gene>
    <name evidence="4" type="ORF">AWU67_03260</name>
</gene>
<evidence type="ECO:0000313" key="4">
    <source>
        <dbReference type="EMBL" id="AMB58042.1"/>
    </source>
</evidence>
<dbReference type="CDD" id="cd19165">
    <property type="entry name" value="HemeO"/>
    <property type="match status" value="1"/>
</dbReference>
<name>A0A0Y0MU77_9MICO</name>
<dbReference type="GO" id="GO:0020037">
    <property type="term" value="F:heme binding"/>
    <property type="evidence" value="ECO:0007669"/>
    <property type="project" value="TreeGrafter"/>
</dbReference>
<keyword evidence="3" id="KW-0408">Iron</keyword>
<organism evidence="4 5">
    <name type="scientific">Microterricola viridarii</name>
    <dbReference type="NCBI Taxonomy" id="412690"/>
    <lineage>
        <taxon>Bacteria</taxon>
        <taxon>Bacillati</taxon>
        <taxon>Actinomycetota</taxon>
        <taxon>Actinomycetes</taxon>
        <taxon>Micrococcales</taxon>
        <taxon>Microbacteriaceae</taxon>
        <taxon>Microterricola</taxon>
    </lineage>
</organism>
<evidence type="ECO:0008006" key="6">
    <source>
        <dbReference type="Google" id="ProtNLM"/>
    </source>
</evidence>
<reference evidence="5" key="2">
    <citation type="submission" date="2016-01" db="EMBL/GenBank/DDBJ databases">
        <title>First complete genome sequence of a species in the genus Microterricola, an extremophilic cold active enzyme producing strain ERGS5:02 isolated from Sikkim Himalaya.</title>
        <authorList>
            <person name="Kumar R."/>
            <person name="Singh D."/>
            <person name="Swarnkar M.K."/>
        </authorList>
    </citation>
    <scope>NUCLEOTIDE SEQUENCE [LARGE SCALE GENOMIC DNA]</scope>
    <source>
        <strain evidence="5">ERGS5:02</strain>
    </source>
</reference>
<dbReference type="InterPro" id="IPR002051">
    <property type="entry name" value="Haem_Oase"/>
</dbReference>
<dbReference type="Pfam" id="PF01126">
    <property type="entry name" value="Heme_oxygenase"/>
    <property type="match status" value="1"/>
</dbReference>
<dbReference type="GO" id="GO:0006788">
    <property type="term" value="P:heme oxidation"/>
    <property type="evidence" value="ECO:0007669"/>
    <property type="project" value="InterPro"/>
</dbReference>
<accession>A0A0Y0MU77</accession>
<evidence type="ECO:0000256" key="1">
    <source>
        <dbReference type="ARBA" id="ARBA00022617"/>
    </source>
</evidence>
<evidence type="ECO:0000256" key="2">
    <source>
        <dbReference type="ARBA" id="ARBA00022723"/>
    </source>
</evidence>
<dbReference type="OrthoDB" id="5493802at2"/>
<dbReference type="AlphaFoldDB" id="A0A0Y0MU77"/>
<reference evidence="4 5" key="1">
    <citation type="journal article" date="2016" name="J. Biotechnol.">
        <title>First complete genome sequence of a species in the genus Microterricola, an extremophilic cold active enzyme producing bacterial strain ERGS5:02 isolated from Sikkim Himalaya.</title>
        <authorList>
            <person name="Himanshu"/>
            <person name="Swarnkar M.K."/>
            <person name="Singh D."/>
            <person name="Kumar R."/>
        </authorList>
    </citation>
    <scope>NUCLEOTIDE SEQUENCE [LARGE SCALE GENOMIC DNA]</scope>
    <source>
        <strain evidence="4 5">ERGS5:02</strain>
    </source>
</reference>
<keyword evidence="2" id="KW-0479">Metal-binding</keyword>
<dbReference type="PANTHER" id="PTHR10720:SF0">
    <property type="entry name" value="HEME OXYGENASE"/>
    <property type="match status" value="1"/>
</dbReference>
<dbReference type="GO" id="GO:0006979">
    <property type="term" value="P:response to oxidative stress"/>
    <property type="evidence" value="ECO:0007669"/>
    <property type="project" value="TreeGrafter"/>
</dbReference>
<dbReference type="Proteomes" id="UP000058305">
    <property type="component" value="Chromosome"/>
</dbReference>
<dbReference type="KEGG" id="mvd:AWU67_03260"/>
<proteinExistence type="predicted"/>
<evidence type="ECO:0000313" key="5">
    <source>
        <dbReference type="Proteomes" id="UP000058305"/>
    </source>
</evidence>
<keyword evidence="1" id="KW-0349">Heme</keyword>